<name>A0A7W4YWV2_9HYPH</name>
<dbReference type="InterPro" id="IPR050557">
    <property type="entry name" value="RTX_toxin/Mannuronan_C5-epim"/>
</dbReference>
<dbReference type="Proteomes" id="UP000532010">
    <property type="component" value="Unassembled WGS sequence"/>
</dbReference>
<dbReference type="EMBL" id="JACHWB010000002">
    <property type="protein sequence ID" value="MBB3018559.1"/>
    <property type="molecule type" value="Genomic_DNA"/>
</dbReference>
<dbReference type="PANTHER" id="PTHR38340:SF1">
    <property type="entry name" value="S-LAYER PROTEIN"/>
    <property type="match status" value="1"/>
</dbReference>
<dbReference type="PROSITE" id="PS00330">
    <property type="entry name" value="HEMOLYSIN_CALCIUM"/>
    <property type="match status" value="12"/>
</dbReference>
<evidence type="ECO:0000313" key="4">
    <source>
        <dbReference type="Proteomes" id="UP000532010"/>
    </source>
</evidence>
<dbReference type="GO" id="GO:0005576">
    <property type="term" value="C:extracellular region"/>
    <property type="evidence" value="ECO:0007669"/>
    <property type="project" value="UniProtKB-SubCell"/>
</dbReference>
<dbReference type="SUPFAM" id="SSF51120">
    <property type="entry name" value="beta-Roll"/>
    <property type="match status" value="4"/>
</dbReference>
<sequence>MANNLMFGGSGDDILIGGLGADRLIGGADFDWASYSGAASSVHADLVNNAGNIGEAAGDTYDGIEALQGSNHNDVLAGNEIGNALSGLGGNDILNGRGGNDHLDGGEGDDILNGGVGADTLVGGAGFDWASYSEATAGVRADLANSAVNTGEAAGDSYSSVEALQGSNFGDQLAGNEIGNALSGLDGGDVLQGRGGNDHLDGGAGDDILNGGAGGDVLIGGLGFDWASYIDAAAGVTADLASHSGNTGEAAGDSYVGIEALQGSNHGDALGGNEIGNALFGLGGNDNLQGRGGNDHLDGGAGDDILNGGAGADILDGGADFDWASYATATSGVTVSLADNWLNAGEAYGDTFISIEALQGSNYADTLSAANYLAGNALVGLGGNDVLTGRIGNDYLDGGEDNDSLFGHGGADVLTGGNGNDLLWGGVGADQLTGGAGADQFRFDTALGNGNIDRITDFTVGQDLIGLSRNVFTSFASSGALSSAAFTTGASATSYEHRLIYNSSTGAVSYDADGIGGAAQVQFATLVGNPTLTASSFFLI</sequence>
<keyword evidence="2" id="KW-0964">Secreted</keyword>
<proteinExistence type="predicted"/>
<dbReference type="InterPro" id="IPR011049">
    <property type="entry name" value="Serralysin-like_metalloprot_C"/>
</dbReference>
<dbReference type="InterPro" id="IPR001343">
    <property type="entry name" value="Hemolysn_Ca-bd"/>
</dbReference>
<organism evidence="3 4">
    <name type="scientific">Microvirga lupini</name>
    <dbReference type="NCBI Taxonomy" id="420324"/>
    <lineage>
        <taxon>Bacteria</taxon>
        <taxon>Pseudomonadati</taxon>
        <taxon>Pseudomonadota</taxon>
        <taxon>Alphaproteobacteria</taxon>
        <taxon>Hyphomicrobiales</taxon>
        <taxon>Methylobacteriaceae</taxon>
        <taxon>Microvirga</taxon>
    </lineage>
</organism>
<comment type="caution">
    <text evidence="3">The sequence shown here is derived from an EMBL/GenBank/DDBJ whole genome shotgun (WGS) entry which is preliminary data.</text>
</comment>
<evidence type="ECO:0000256" key="1">
    <source>
        <dbReference type="ARBA" id="ARBA00004613"/>
    </source>
</evidence>
<evidence type="ECO:0000256" key="2">
    <source>
        <dbReference type="ARBA" id="ARBA00022525"/>
    </source>
</evidence>
<gene>
    <name evidence="3" type="ORF">FHR70_001613</name>
</gene>
<dbReference type="InterPro" id="IPR018511">
    <property type="entry name" value="Hemolysin-typ_Ca-bd_CS"/>
</dbReference>
<dbReference type="PANTHER" id="PTHR38340">
    <property type="entry name" value="S-LAYER PROTEIN"/>
    <property type="match status" value="1"/>
</dbReference>
<evidence type="ECO:0000313" key="3">
    <source>
        <dbReference type="EMBL" id="MBB3018559.1"/>
    </source>
</evidence>
<dbReference type="PRINTS" id="PR00313">
    <property type="entry name" value="CABNDNGRPT"/>
</dbReference>
<dbReference type="Gene3D" id="2.150.10.10">
    <property type="entry name" value="Serralysin-like metalloprotease, C-terminal"/>
    <property type="match status" value="5"/>
</dbReference>
<keyword evidence="4" id="KW-1185">Reference proteome</keyword>
<protein>
    <submittedName>
        <fullName evidence="3">Ca2+-binding RTX toxin-like protein</fullName>
    </submittedName>
</protein>
<dbReference type="AlphaFoldDB" id="A0A7W4YWV2"/>
<dbReference type="GO" id="GO:0005509">
    <property type="term" value="F:calcium ion binding"/>
    <property type="evidence" value="ECO:0007669"/>
    <property type="project" value="InterPro"/>
</dbReference>
<dbReference type="Pfam" id="PF00353">
    <property type="entry name" value="HemolysinCabind"/>
    <property type="match status" value="6"/>
</dbReference>
<accession>A0A7W4YWV2</accession>
<reference evidence="3 4" key="1">
    <citation type="submission" date="2020-08" db="EMBL/GenBank/DDBJ databases">
        <title>The Agave Microbiome: Exploring the role of microbial communities in plant adaptations to desert environments.</title>
        <authorList>
            <person name="Partida-Martinez L.P."/>
        </authorList>
    </citation>
    <scope>NUCLEOTIDE SEQUENCE [LARGE SCALE GENOMIC DNA]</scope>
    <source>
        <strain evidence="3 4">AT3.9</strain>
    </source>
</reference>
<comment type="subcellular location">
    <subcellularLocation>
        <location evidence="1">Secreted</location>
    </subcellularLocation>
</comment>
<dbReference type="RefSeq" id="WP_281381300.1">
    <property type="nucleotide sequence ID" value="NZ_JACHWB010000002.1"/>
</dbReference>